<dbReference type="EMBL" id="JAABOJ010000001">
    <property type="protein sequence ID" value="KAF3290860.1"/>
    <property type="molecule type" value="Genomic_DNA"/>
</dbReference>
<dbReference type="AlphaFoldDB" id="A0A7C8RJS3"/>
<feature type="region of interest" description="Disordered" evidence="1">
    <location>
        <begin position="198"/>
        <end position="305"/>
    </location>
</feature>
<dbReference type="Pfam" id="PF09725">
    <property type="entry name" value="Fra10Ac1"/>
    <property type="match status" value="1"/>
</dbReference>
<evidence type="ECO:0000256" key="1">
    <source>
        <dbReference type="SAM" id="MobiDB-lite"/>
    </source>
</evidence>
<feature type="compositionally biased region" description="Basic and acidic residues" evidence="1">
    <location>
        <begin position="275"/>
        <end position="287"/>
    </location>
</feature>
<dbReference type="InterPro" id="IPR019129">
    <property type="entry name" value="Folate-sensitive_fs_Fra10Ac1"/>
</dbReference>
<dbReference type="Proteomes" id="UP000474640">
    <property type="component" value="Unassembled WGS sequence"/>
</dbReference>
<gene>
    <name evidence="2" type="ORF">TWF970_000122</name>
</gene>
<reference evidence="2 3" key="1">
    <citation type="submission" date="2020-01" db="EMBL/GenBank/DDBJ databases">
        <authorList>
            <person name="Palmer J.M."/>
        </authorList>
    </citation>
    <scope>NUCLEOTIDE SEQUENCE [LARGE SCALE GENOMIC DNA]</scope>
    <source>
        <strain evidence="2 3">TWF970</strain>
    </source>
</reference>
<feature type="compositionally biased region" description="Basic residues" evidence="1">
    <location>
        <begin position="262"/>
        <end position="274"/>
    </location>
</feature>
<name>A0A7C8RJS3_ORBOL</name>
<feature type="compositionally biased region" description="Basic and acidic residues" evidence="1">
    <location>
        <begin position="227"/>
        <end position="254"/>
    </location>
</feature>
<dbReference type="OrthoDB" id="197967at2759"/>
<evidence type="ECO:0000313" key="2">
    <source>
        <dbReference type="EMBL" id="KAF3290860.1"/>
    </source>
</evidence>
<feature type="compositionally biased region" description="Basic and acidic residues" evidence="1">
    <location>
        <begin position="139"/>
        <end position="156"/>
    </location>
</feature>
<feature type="region of interest" description="Disordered" evidence="1">
    <location>
        <begin position="135"/>
        <end position="158"/>
    </location>
</feature>
<accession>A0A7C8RJS3</accession>
<organism evidence="2 3">
    <name type="scientific">Orbilia oligospora</name>
    <name type="common">Nematode-trapping fungus</name>
    <name type="synonym">Arthrobotrys oligospora</name>
    <dbReference type="NCBI Taxonomy" id="2813651"/>
    <lineage>
        <taxon>Eukaryota</taxon>
        <taxon>Fungi</taxon>
        <taxon>Dikarya</taxon>
        <taxon>Ascomycota</taxon>
        <taxon>Pezizomycotina</taxon>
        <taxon>Orbiliomycetes</taxon>
        <taxon>Orbiliales</taxon>
        <taxon>Orbiliaceae</taxon>
        <taxon>Orbilia</taxon>
    </lineage>
</organism>
<protein>
    <submittedName>
        <fullName evidence="2">Uncharacterized protein</fullName>
    </submittedName>
</protein>
<sequence>MHSTTSKLRETLARAPRNSAYARHIQKCLQYVDFYGGSVPTAPKGKTERDLLEQEFEFLRDDSNDNGTGNNDTAKEIAKKYYENLFREFALIDLSRWREGQVALRWRTKQEVLQGLGQFTCASLTCPRHAAAPTEESIDEFRLDDTSTRDNNKSETGEGVGLETFEMNFGYMEKGVKKNALVKVCVCEKCAGKLRRVKEGRKDDDRRERRRSRDRRDSKDRRHRRHRDESEEHASRTRRRKDDEKERISDHGGVEDSGESSRRHKSRNRHHRSDRRSSRKDESERYHRSNHKRTSRSRSPSHGPT</sequence>
<proteinExistence type="predicted"/>
<comment type="caution">
    <text evidence="2">The sequence shown here is derived from an EMBL/GenBank/DDBJ whole genome shotgun (WGS) entry which is preliminary data.</text>
</comment>
<evidence type="ECO:0000313" key="3">
    <source>
        <dbReference type="Proteomes" id="UP000474640"/>
    </source>
</evidence>